<organism evidence="2">
    <name type="scientific">marine sediment metagenome</name>
    <dbReference type="NCBI Taxonomy" id="412755"/>
    <lineage>
        <taxon>unclassified sequences</taxon>
        <taxon>metagenomes</taxon>
        <taxon>ecological metagenomes</taxon>
    </lineage>
</organism>
<accession>A0A0F9F958</accession>
<dbReference type="EMBL" id="LAZR01033583">
    <property type="protein sequence ID" value="KKL47672.1"/>
    <property type="molecule type" value="Genomic_DNA"/>
</dbReference>
<dbReference type="PANTHER" id="PTHR30373">
    <property type="entry name" value="UPF0603 PROTEIN YGCG"/>
    <property type="match status" value="1"/>
</dbReference>
<dbReference type="PANTHER" id="PTHR30373:SF2">
    <property type="entry name" value="UPF0603 PROTEIN YGCG"/>
    <property type="match status" value="1"/>
</dbReference>
<evidence type="ECO:0000313" key="2">
    <source>
        <dbReference type="EMBL" id="KKL47672.1"/>
    </source>
</evidence>
<feature type="domain" description="TPM" evidence="1">
    <location>
        <begin position="37"/>
        <end position="147"/>
    </location>
</feature>
<feature type="non-terminal residue" evidence="2">
    <location>
        <position position="148"/>
    </location>
</feature>
<dbReference type="InterPro" id="IPR007621">
    <property type="entry name" value="TPM_dom"/>
</dbReference>
<comment type="caution">
    <text evidence="2">The sequence shown here is derived from an EMBL/GenBank/DDBJ whole genome shotgun (WGS) entry which is preliminary data.</text>
</comment>
<reference evidence="2" key="1">
    <citation type="journal article" date="2015" name="Nature">
        <title>Complex archaea that bridge the gap between prokaryotes and eukaryotes.</title>
        <authorList>
            <person name="Spang A."/>
            <person name="Saw J.H."/>
            <person name="Jorgensen S.L."/>
            <person name="Zaremba-Niedzwiedzka K."/>
            <person name="Martijn J."/>
            <person name="Lind A.E."/>
            <person name="van Eijk R."/>
            <person name="Schleper C."/>
            <person name="Guy L."/>
            <person name="Ettema T.J."/>
        </authorList>
    </citation>
    <scope>NUCLEOTIDE SEQUENCE</scope>
</reference>
<name>A0A0F9F958_9ZZZZ</name>
<dbReference type="Gene3D" id="3.10.310.50">
    <property type="match status" value="1"/>
</dbReference>
<evidence type="ECO:0000259" key="1">
    <source>
        <dbReference type="Pfam" id="PF04536"/>
    </source>
</evidence>
<sequence>MISRHSLTIILLLFLCVPAFGASGSVTPIPATPANYVVDQADILSPQVEGKLNLFLKELEQKTTAQVVVLTVQSLEGGSIDDLSLQVAERWRLGQKGKDNGLLLLFAMQERRYRIEVGYGLEGMLPDSLVGSIGRQYIVPYFKRGEYG</sequence>
<dbReference type="AlphaFoldDB" id="A0A0F9F958"/>
<proteinExistence type="predicted"/>
<protein>
    <recommendedName>
        <fullName evidence="1">TPM domain-containing protein</fullName>
    </recommendedName>
</protein>
<gene>
    <name evidence="2" type="ORF">LCGC14_2333210</name>
</gene>
<dbReference type="Pfam" id="PF04536">
    <property type="entry name" value="TPM_phosphatase"/>
    <property type="match status" value="1"/>
</dbReference>